<dbReference type="Proteomes" id="UP000785679">
    <property type="component" value="Unassembled WGS sequence"/>
</dbReference>
<organism evidence="2 3">
    <name type="scientific">Halteria grandinella</name>
    <dbReference type="NCBI Taxonomy" id="5974"/>
    <lineage>
        <taxon>Eukaryota</taxon>
        <taxon>Sar</taxon>
        <taxon>Alveolata</taxon>
        <taxon>Ciliophora</taxon>
        <taxon>Intramacronucleata</taxon>
        <taxon>Spirotrichea</taxon>
        <taxon>Stichotrichia</taxon>
        <taxon>Sporadotrichida</taxon>
        <taxon>Halteriidae</taxon>
        <taxon>Halteria</taxon>
    </lineage>
</organism>
<protein>
    <submittedName>
        <fullName evidence="2">Uncharacterized protein</fullName>
    </submittedName>
</protein>
<dbReference type="AlphaFoldDB" id="A0A8J8P6S9"/>
<evidence type="ECO:0000313" key="2">
    <source>
        <dbReference type="EMBL" id="TNV86561.1"/>
    </source>
</evidence>
<keyword evidence="1" id="KW-0812">Transmembrane</keyword>
<proteinExistence type="predicted"/>
<dbReference type="EMBL" id="RRYP01000988">
    <property type="protein sequence ID" value="TNV86561.1"/>
    <property type="molecule type" value="Genomic_DNA"/>
</dbReference>
<name>A0A8J8P6S9_HALGN</name>
<evidence type="ECO:0000313" key="3">
    <source>
        <dbReference type="Proteomes" id="UP000785679"/>
    </source>
</evidence>
<gene>
    <name evidence="2" type="ORF">FGO68_gene5594</name>
</gene>
<reference evidence="2" key="1">
    <citation type="submission" date="2019-06" db="EMBL/GenBank/DDBJ databases">
        <authorList>
            <person name="Zheng W."/>
        </authorList>
    </citation>
    <scope>NUCLEOTIDE SEQUENCE</scope>
    <source>
        <strain evidence="2">QDHG01</strain>
    </source>
</reference>
<sequence>MPVDCDGYNLKICTPSPTNIAPSSSRSKLNLQLSLQEIVVICVEVINIPSVISKITNYRAVVPVLDTITFVPCLLIEIYFKLSIVEDNISTFPHLYQYEGDSYAIIIGLIVVDISPLIYWSAVQPATTKYPLTALQSI</sequence>
<feature type="transmembrane region" description="Helical" evidence="1">
    <location>
        <begin position="102"/>
        <end position="122"/>
    </location>
</feature>
<keyword evidence="1" id="KW-0472">Membrane</keyword>
<feature type="transmembrane region" description="Helical" evidence="1">
    <location>
        <begin position="60"/>
        <end position="82"/>
    </location>
</feature>
<evidence type="ECO:0000256" key="1">
    <source>
        <dbReference type="SAM" id="Phobius"/>
    </source>
</evidence>
<accession>A0A8J8P6S9</accession>
<keyword evidence="1" id="KW-1133">Transmembrane helix</keyword>
<comment type="caution">
    <text evidence="2">The sequence shown here is derived from an EMBL/GenBank/DDBJ whole genome shotgun (WGS) entry which is preliminary data.</text>
</comment>
<keyword evidence="3" id="KW-1185">Reference proteome</keyword>